<gene>
    <name evidence="1" type="ORF">IQ05_00839</name>
</gene>
<dbReference type="EMBL" id="VLKO01000003">
    <property type="protein sequence ID" value="TWI01263.1"/>
    <property type="molecule type" value="Genomic_DNA"/>
</dbReference>
<name>A0ABY3FLD7_9FLAO</name>
<evidence type="ECO:0000313" key="2">
    <source>
        <dbReference type="Proteomes" id="UP000317519"/>
    </source>
</evidence>
<protein>
    <recommendedName>
        <fullName evidence="3">WG repeat protein</fullName>
    </recommendedName>
</protein>
<keyword evidence="2" id="KW-1185">Reference proteome</keyword>
<evidence type="ECO:0000313" key="1">
    <source>
        <dbReference type="EMBL" id="TWI01263.1"/>
    </source>
</evidence>
<reference evidence="1 2" key="1">
    <citation type="journal article" date="2015" name="Stand. Genomic Sci.">
        <title>Genomic Encyclopedia of Bacterial and Archaeal Type Strains, Phase III: the genomes of soil and plant-associated and newly described type strains.</title>
        <authorList>
            <person name="Whitman W.B."/>
            <person name="Woyke T."/>
            <person name="Klenk H.P."/>
            <person name="Zhou Y."/>
            <person name="Lilburn T.G."/>
            <person name="Beck B.J."/>
            <person name="De Vos P."/>
            <person name="Vandamme P."/>
            <person name="Eisen J.A."/>
            <person name="Garrity G."/>
            <person name="Hugenholtz P."/>
            <person name="Kyrpides N.C."/>
        </authorList>
    </citation>
    <scope>NUCLEOTIDE SEQUENCE [LARGE SCALE GENOMIC DNA]</scope>
    <source>
        <strain evidence="1 2">CGMCC 1.6847</strain>
    </source>
</reference>
<comment type="caution">
    <text evidence="1">The sequence shown here is derived from an EMBL/GenBank/DDBJ whole genome shotgun (WGS) entry which is preliminary data.</text>
</comment>
<organism evidence="1 2">
    <name type="scientific">Flavobacterium tiangeerense</name>
    <dbReference type="NCBI Taxonomy" id="459471"/>
    <lineage>
        <taxon>Bacteria</taxon>
        <taxon>Pseudomonadati</taxon>
        <taxon>Bacteroidota</taxon>
        <taxon>Flavobacteriia</taxon>
        <taxon>Flavobacteriales</taxon>
        <taxon>Flavobacteriaceae</taxon>
        <taxon>Flavobacterium</taxon>
    </lineage>
</organism>
<sequence length="239" mass="27824">MKLKTKYVFFFIFLIHCFTGFCQKNQFIPKGFIETIPPKFESEEWYKLNNSHNEFGVKISNGKLEIEKTKEKNKCSLKIKDGTLVGMDGGEFGGQLIFVPDDKTKNTIKINKGNVKYIFNYKGKNYFILGYAHMGTSEGALYELERKNKDFKFKMLLDFGDAPQAFTIYKDKFLVATYGSFFTIQNFKKELFFEKIFWNGLYPNSIAVADDKNVFVGIRSGIVKIDLKEKSFKFYKHTK</sequence>
<accession>A0ABY3FLD7</accession>
<proteinExistence type="predicted"/>
<evidence type="ECO:0008006" key="3">
    <source>
        <dbReference type="Google" id="ProtNLM"/>
    </source>
</evidence>
<dbReference type="RefSeq" id="WP_144890068.1">
    <property type="nucleotide sequence ID" value="NZ_VLKO01000003.1"/>
</dbReference>
<dbReference type="Proteomes" id="UP000317519">
    <property type="component" value="Unassembled WGS sequence"/>
</dbReference>